<sequence length="246" mass="28472">MPQWRLLPNSKHSLKLASVMTFAEQVLHFNRSLSPDWEIPAHAQLLYPFDAPDTWAVMQAFYQKYYSDKQPRIALFGINPGRFGAGVTGVPFTDPIRMQDVCGIPNDMDKKPELSSDFVYRFIAGWGSTADFYRYFYITSLCPLGFVKDGKNYNFYDDKKLERAVKPHIISNIRAQLSMGVSNKVALVMGVGKNWKFFEPLNREEGFFEEVLPLPHPRWVMQYRRKRMDEFLAQYQDALAYAAGKL</sequence>
<dbReference type="EMBL" id="VOOR01000058">
    <property type="protein sequence ID" value="TXB61471.1"/>
    <property type="molecule type" value="Genomic_DNA"/>
</dbReference>
<accession>A0A5C6RGQ0</accession>
<dbReference type="InterPro" id="IPR036895">
    <property type="entry name" value="Uracil-DNA_glycosylase-like_sf"/>
</dbReference>
<comment type="caution">
    <text evidence="2">The sequence shown here is derived from an EMBL/GenBank/DDBJ whole genome shotgun (WGS) entry which is preliminary data.</text>
</comment>
<proteinExistence type="predicted"/>
<gene>
    <name evidence="2" type="ORF">FRY97_19020</name>
</gene>
<dbReference type="Pfam" id="PF03167">
    <property type="entry name" value="UDG"/>
    <property type="match status" value="1"/>
</dbReference>
<dbReference type="SUPFAM" id="SSF52141">
    <property type="entry name" value="Uracil-DNA glycosylase-like"/>
    <property type="match status" value="1"/>
</dbReference>
<keyword evidence="3" id="KW-1185">Reference proteome</keyword>
<dbReference type="OrthoDB" id="7107805at2"/>
<dbReference type="Gene3D" id="3.40.470.10">
    <property type="entry name" value="Uracil-DNA glycosylase-like domain"/>
    <property type="match status" value="1"/>
</dbReference>
<name>A0A5C6RGQ0_9BACT</name>
<evidence type="ECO:0000313" key="3">
    <source>
        <dbReference type="Proteomes" id="UP000321580"/>
    </source>
</evidence>
<dbReference type="InterPro" id="IPR032579">
    <property type="entry name" value="Phe_SMUG2-like"/>
</dbReference>
<dbReference type="AlphaFoldDB" id="A0A5C6RGQ0"/>
<dbReference type="CDD" id="cd19375">
    <property type="entry name" value="UDG-F3-like_SMUG2"/>
    <property type="match status" value="1"/>
</dbReference>
<organism evidence="2 3">
    <name type="scientific">Phaeodactylibacter luteus</name>
    <dbReference type="NCBI Taxonomy" id="1564516"/>
    <lineage>
        <taxon>Bacteria</taxon>
        <taxon>Pseudomonadati</taxon>
        <taxon>Bacteroidota</taxon>
        <taxon>Saprospiria</taxon>
        <taxon>Saprospirales</taxon>
        <taxon>Haliscomenobacteraceae</taxon>
        <taxon>Phaeodactylibacter</taxon>
    </lineage>
</organism>
<feature type="domain" description="Uracil-DNA glycosylase-like" evidence="1">
    <location>
        <begin position="65"/>
        <end position="239"/>
    </location>
</feature>
<protein>
    <submittedName>
        <fullName evidence="2">DUF4918 family protein</fullName>
    </submittedName>
</protein>
<dbReference type="InterPro" id="IPR005122">
    <property type="entry name" value="Uracil-DNA_glycosylase-like"/>
</dbReference>
<evidence type="ECO:0000313" key="2">
    <source>
        <dbReference type="EMBL" id="TXB61471.1"/>
    </source>
</evidence>
<dbReference type="Proteomes" id="UP000321580">
    <property type="component" value="Unassembled WGS sequence"/>
</dbReference>
<reference evidence="2 3" key="1">
    <citation type="submission" date="2019-08" db="EMBL/GenBank/DDBJ databases">
        <title>Genome of Phaeodactylibacter luteus.</title>
        <authorList>
            <person name="Bowman J.P."/>
        </authorList>
    </citation>
    <scope>NUCLEOTIDE SEQUENCE [LARGE SCALE GENOMIC DNA]</scope>
    <source>
        <strain evidence="2 3">KCTC 42180</strain>
    </source>
</reference>
<evidence type="ECO:0000259" key="1">
    <source>
        <dbReference type="Pfam" id="PF03167"/>
    </source>
</evidence>